<dbReference type="KEGG" id="nall:PP769_10230"/>
<proteinExistence type="predicted"/>
<protein>
    <submittedName>
        <fullName evidence="1">Nucleotidyltransferase domain-containing protein</fullName>
    </submittedName>
</protein>
<gene>
    <name evidence="1" type="ORF">PP769_10230</name>
</gene>
<dbReference type="PANTHER" id="PTHR34817">
    <property type="entry name" value="NUCLEOTIDYLTRANSFERASE"/>
    <property type="match status" value="1"/>
</dbReference>
<sequence length="226" mass="25674">MNPHNDDRKHTLLKVLVGSHAHGLASDKSDRDYRRVYVIPTEEMFQLGFKLPGALWTKGDGDETAWEIGQFLLLGTQGHPLILETLLAPVITADAWGEQLRMLLPALWSPQKAFEAFTNYANNQRTKLLDKKDGRPAKYAAAYIRVLYNLCELLKSGSFHIRITDTSAGERLARIKNGQYRLGDVMDWGEELTQKAQDLKVVRQDESDLPRINEFLVALRRAFLTP</sequence>
<name>A0AA96G753_9BACT</name>
<reference evidence="1 2" key="1">
    <citation type="submission" date="2023-01" db="EMBL/GenBank/DDBJ databases">
        <title>Cultivation and genomic characterization of new, ubiquitous marine nitrite-oxidizing bacteria from the Nitrospirales.</title>
        <authorList>
            <person name="Mueller A.J."/>
            <person name="Daebeler A."/>
            <person name="Herbold C.W."/>
            <person name="Kirkegaard R.H."/>
            <person name="Daims H."/>
        </authorList>
    </citation>
    <scope>NUCLEOTIDE SEQUENCE [LARGE SCALE GENOMIC DNA]</scope>
    <source>
        <strain evidence="1 2">VA</strain>
    </source>
</reference>
<dbReference type="Proteomes" id="UP001302719">
    <property type="component" value="Chromosome"/>
</dbReference>
<dbReference type="InterPro" id="IPR018775">
    <property type="entry name" value="RlaP"/>
</dbReference>
<organism evidence="1 2">
    <name type="scientific">Candidatus Nitrospira allomarina</name>
    <dbReference type="NCBI Taxonomy" id="3020900"/>
    <lineage>
        <taxon>Bacteria</taxon>
        <taxon>Pseudomonadati</taxon>
        <taxon>Nitrospirota</taxon>
        <taxon>Nitrospiria</taxon>
        <taxon>Nitrospirales</taxon>
        <taxon>Nitrospiraceae</taxon>
        <taxon>Nitrospira</taxon>
    </lineage>
</organism>
<evidence type="ECO:0000313" key="2">
    <source>
        <dbReference type="Proteomes" id="UP001302719"/>
    </source>
</evidence>
<keyword evidence="2" id="KW-1185">Reference proteome</keyword>
<dbReference type="PANTHER" id="PTHR34817:SF1">
    <property type="entry name" value="NUCLEOTIDYLTRANSFERASE"/>
    <property type="match status" value="1"/>
</dbReference>
<dbReference type="AlphaFoldDB" id="A0AA96G753"/>
<accession>A0AA96G753</accession>
<dbReference type="RefSeq" id="WP_312639947.1">
    <property type="nucleotide sequence ID" value="NZ_CP116967.1"/>
</dbReference>
<evidence type="ECO:0000313" key="1">
    <source>
        <dbReference type="EMBL" id="WNM56363.1"/>
    </source>
</evidence>
<dbReference type="Pfam" id="PF10127">
    <property type="entry name" value="RlaP"/>
    <property type="match status" value="1"/>
</dbReference>
<dbReference type="EMBL" id="CP116967">
    <property type="protein sequence ID" value="WNM56363.1"/>
    <property type="molecule type" value="Genomic_DNA"/>
</dbReference>